<reference evidence="1" key="1">
    <citation type="journal article" date="2015" name="Nature">
        <title>Complex archaea that bridge the gap between prokaryotes and eukaryotes.</title>
        <authorList>
            <person name="Spang A."/>
            <person name="Saw J.H."/>
            <person name="Jorgensen S.L."/>
            <person name="Zaremba-Niedzwiedzka K."/>
            <person name="Martijn J."/>
            <person name="Lind A.E."/>
            <person name="van Eijk R."/>
            <person name="Schleper C."/>
            <person name="Guy L."/>
            <person name="Ettema T.J."/>
        </authorList>
    </citation>
    <scope>NUCLEOTIDE SEQUENCE</scope>
</reference>
<organism evidence="1">
    <name type="scientific">marine sediment metagenome</name>
    <dbReference type="NCBI Taxonomy" id="412755"/>
    <lineage>
        <taxon>unclassified sequences</taxon>
        <taxon>metagenomes</taxon>
        <taxon>ecological metagenomes</taxon>
    </lineage>
</organism>
<proteinExistence type="predicted"/>
<gene>
    <name evidence="1" type="ORF">LCGC14_0926180</name>
</gene>
<dbReference type="EMBL" id="LAZR01003154">
    <property type="protein sequence ID" value="KKN21367.1"/>
    <property type="molecule type" value="Genomic_DNA"/>
</dbReference>
<sequence>MGKLAGRTLMHFKDGSTLTDHDLWPHHLTEEQLGNLTSVERVVVGWHLTILKSPLVKSYFIITEATQALKLVPKGGKFSPPPILSGRSIGCYLEGSNPPVKLMLTMDPRTKNIMLEATWVKSFRPNGFAPALHRPKKGNLKRSVSRTLEKGRFQWSIINEPPIRRIFGTPKGLGALIAVNDSKRAKVEIRRQGMNCHLLVVPE</sequence>
<name>A0A0F9PA83_9ZZZZ</name>
<comment type="caution">
    <text evidence="1">The sequence shown here is derived from an EMBL/GenBank/DDBJ whole genome shotgun (WGS) entry which is preliminary data.</text>
</comment>
<accession>A0A0F9PA83</accession>
<dbReference type="AlphaFoldDB" id="A0A0F9PA83"/>
<evidence type="ECO:0000313" key="1">
    <source>
        <dbReference type="EMBL" id="KKN21367.1"/>
    </source>
</evidence>
<protein>
    <submittedName>
        <fullName evidence="1">Uncharacterized protein</fullName>
    </submittedName>
</protein>